<evidence type="ECO:0000313" key="2">
    <source>
        <dbReference type="Proteomes" id="UP000003835"/>
    </source>
</evidence>
<dbReference type="EMBL" id="DS989844">
    <property type="protein sequence ID" value="EDX77400.1"/>
    <property type="molecule type" value="Genomic_DNA"/>
</dbReference>
<keyword evidence="2" id="KW-1185">Reference proteome</keyword>
<dbReference type="HOGENOM" id="CLU_2681337_0_0_3"/>
<proteinExistence type="predicted"/>
<dbReference type="AlphaFoldDB" id="B4VL48"/>
<protein>
    <submittedName>
        <fullName evidence="1">Uncharacterized protein</fullName>
    </submittedName>
</protein>
<reference evidence="1 2" key="1">
    <citation type="submission" date="2008-07" db="EMBL/GenBank/DDBJ databases">
        <authorList>
            <person name="Tandeau de Marsac N."/>
            <person name="Ferriera S."/>
            <person name="Johnson J."/>
            <person name="Kravitz S."/>
            <person name="Beeson K."/>
            <person name="Sutton G."/>
            <person name="Rogers Y.-H."/>
            <person name="Friedman R."/>
            <person name="Frazier M."/>
            <person name="Venter J.C."/>
        </authorList>
    </citation>
    <scope>NUCLEOTIDE SEQUENCE [LARGE SCALE GENOMIC DNA]</scope>
    <source>
        <strain evidence="1 2">PCC 7420</strain>
    </source>
</reference>
<sequence>MASFVGAGFTTNLCHSPFTYINPPRSHPRCDRFIVLVGYPKCELNPPWESAIASFPVIWVGLFFCPIGVERGRV</sequence>
<evidence type="ECO:0000313" key="1">
    <source>
        <dbReference type="EMBL" id="EDX77400.1"/>
    </source>
</evidence>
<dbReference type="Proteomes" id="UP000003835">
    <property type="component" value="Unassembled WGS sequence"/>
</dbReference>
<gene>
    <name evidence="1" type="ORF">MC7420_537</name>
</gene>
<organism evidence="1 2">
    <name type="scientific">Coleofasciculus chthonoplastes PCC 7420</name>
    <dbReference type="NCBI Taxonomy" id="118168"/>
    <lineage>
        <taxon>Bacteria</taxon>
        <taxon>Bacillati</taxon>
        <taxon>Cyanobacteriota</taxon>
        <taxon>Cyanophyceae</taxon>
        <taxon>Coleofasciculales</taxon>
        <taxon>Coleofasciculaceae</taxon>
        <taxon>Coleofasciculus</taxon>
    </lineage>
</organism>
<dbReference type="STRING" id="118168.MC7420_537"/>
<name>B4VL48_9CYAN</name>
<accession>B4VL48</accession>